<keyword evidence="3" id="KW-1185">Reference proteome</keyword>
<dbReference type="Proteomes" id="UP000283090">
    <property type="component" value="Unassembled WGS sequence"/>
</dbReference>
<dbReference type="GeneID" id="93591353"/>
<dbReference type="NCBIfam" id="NF041278">
    <property type="entry name" value="CmcJ_NvfI_EfuI"/>
    <property type="match status" value="1"/>
</dbReference>
<dbReference type="EMBL" id="SAEB01000012">
    <property type="protein sequence ID" value="RVD81167.1"/>
    <property type="molecule type" value="Genomic_DNA"/>
</dbReference>
<dbReference type="OrthoDB" id="412788at2759"/>
<dbReference type="RefSeq" id="XP_067486711.1">
    <property type="nucleotide sequence ID" value="XM_067638866.1"/>
</dbReference>
<dbReference type="PANTHER" id="PTHR34598">
    <property type="entry name" value="BLL6449 PROTEIN"/>
    <property type="match status" value="1"/>
</dbReference>
<evidence type="ECO:0008006" key="4">
    <source>
        <dbReference type="Google" id="ProtNLM"/>
    </source>
</evidence>
<gene>
    <name evidence="2" type="ORF">DFL_009042</name>
</gene>
<name>A0A436ZQI7_ARTFL</name>
<accession>A0A436ZQI7</accession>
<evidence type="ECO:0000256" key="1">
    <source>
        <dbReference type="ARBA" id="ARBA00023604"/>
    </source>
</evidence>
<protein>
    <recommendedName>
        <fullName evidence="4">Methyltransferase</fullName>
    </recommendedName>
</protein>
<dbReference type="VEuPathDB" id="FungiDB:DFL_009042"/>
<dbReference type="GO" id="GO:0016491">
    <property type="term" value="F:oxidoreductase activity"/>
    <property type="evidence" value="ECO:0007669"/>
    <property type="project" value="InterPro"/>
</dbReference>
<dbReference type="PANTHER" id="PTHR34598:SF3">
    <property type="entry name" value="OXIDOREDUCTASE AN1597"/>
    <property type="match status" value="1"/>
</dbReference>
<evidence type="ECO:0000313" key="2">
    <source>
        <dbReference type="EMBL" id="RVD81167.1"/>
    </source>
</evidence>
<comment type="similarity">
    <text evidence="1">Belongs to the asaB hydroxylase/desaturase family.</text>
</comment>
<dbReference type="STRING" id="97331.A0A436ZQI7"/>
<proteinExistence type="inferred from homology"/>
<evidence type="ECO:0000313" key="3">
    <source>
        <dbReference type="Proteomes" id="UP000283090"/>
    </source>
</evidence>
<reference evidence="2 3" key="1">
    <citation type="submission" date="2019-01" db="EMBL/GenBank/DDBJ databases">
        <title>Intercellular communication is required for trap formation in the nematode-trapping fungus Duddingtonia flagrans.</title>
        <authorList>
            <person name="Youssar L."/>
            <person name="Wernet V."/>
            <person name="Hensel N."/>
            <person name="Hildebrandt H.-G."/>
            <person name="Fischer R."/>
        </authorList>
    </citation>
    <scope>NUCLEOTIDE SEQUENCE [LARGE SCALE GENOMIC DNA]</scope>
    <source>
        <strain evidence="2 3">CBS H-5679</strain>
    </source>
</reference>
<dbReference type="InterPro" id="IPR044053">
    <property type="entry name" value="AsaB-like"/>
</dbReference>
<sequence length="340" mass="39696">MTSRIEDPDGRISRPSLLDISMAYGGGDAEEIDQQEIRERTLRLSPHPIDQSNPKTQISYMFYLKPLQVYEKEKPFFLNIPVHQIENARQTNVLHTLRGLLLTDLRNNEEHFSLDTSGFQVTNFHTKMQYHDFEDPRKIMDIYYKETSECIADAIGREKVHSIIPWDYQVRRRNPNLPGNSRGTPGKAQPFAAIHADQTFRAAVRRLHYFHPKEAVENAQYRTLIVNVWRPLRGPVYDYPLAVCDYRTVDPHDRVPTDIVFPDYLGETYNFWPNPKHRWYYIDAQKENEALLVKCFDSKSALDPSVAQFSPHASFPYQDQPADTPHRESIEVRTFVFLKA</sequence>
<organism evidence="2 3">
    <name type="scientific">Arthrobotrys flagrans</name>
    <name type="common">Nematode-trapping fungus</name>
    <name type="synonym">Trichothecium flagrans</name>
    <dbReference type="NCBI Taxonomy" id="97331"/>
    <lineage>
        <taxon>Eukaryota</taxon>
        <taxon>Fungi</taxon>
        <taxon>Dikarya</taxon>
        <taxon>Ascomycota</taxon>
        <taxon>Pezizomycotina</taxon>
        <taxon>Orbiliomycetes</taxon>
        <taxon>Orbiliales</taxon>
        <taxon>Orbiliaceae</taxon>
        <taxon>Arthrobotrys</taxon>
    </lineage>
</organism>
<comment type="caution">
    <text evidence="2">The sequence shown here is derived from an EMBL/GenBank/DDBJ whole genome shotgun (WGS) entry which is preliminary data.</text>
</comment>
<dbReference type="AlphaFoldDB" id="A0A436ZQI7"/>